<proteinExistence type="predicted"/>
<evidence type="ECO:0000313" key="3">
    <source>
        <dbReference type="EMBL" id="UZP73551.1"/>
    </source>
</evidence>
<protein>
    <submittedName>
        <fullName evidence="3">Isochorismatase family protein</fullName>
    </submittedName>
</protein>
<gene>
    <name evidence="3" type="ORF">E0F26_01845</name>
</gene>
<dbReference type="PANTHER" id="PTHR43540">
    <property type="entry name" value="PEROXYUREIDOACRYLATE/UREIDOACRYLATE AMIDOHYDROLASE-RELATED"/>
    <property type="match status" value="1"/>
</dbReference>
<organism evidence="3 4">
    <name type="scientific">Candidatus Paraluminiphilus aquimaris</name>
    <dbReference type="NCBI Taxonomy" id="2518994"/>
    <lineage>
        <taxon>Bacteria</taxon>
        <taxon>Pseudomonadati</taxon>
        <taxon>Pseudomonadota</taxon>
        <taxon>Gammaproteobacteria</taxon>
        <taxon>Cellvibrionales</taxon>
        <taxon>Halieaceae</taxon>
        <taxon>Candidatus Paraluminiphilus</taxon>
    </lineage>
</organism>
<sequence>MTSTPRQALARQAQGLGNRPALLIVDMINGFTDPACPLGSEAESVIDANKVLMAAFHERSHPVYLTSVVYDRDDQASVFRARVPALNLLTRGSHWCDIDSRLPVHASDTLVEKTHASAFHGTGLADLLTQQGIDSLVVTGLTTSGCVRASAVDGLQHNFKVVIVEEATGDRDLAAHKANLYDLNAKYVDVLPLEETLQLL</sequence>
<dbReference type="Proteomes" id="UP001317963">
    <property type="component" value="Chromosome"/>
</dbReference>
<dbReference type="InterPro" id="IPR036380">
    <property type="entry name" value="Isochorismatase-like_sf"/>
</dbReference>
<name>A0ABY6Q3Y3_9GAMM</name>
<evidence type="ECO:0000313" key="4">
    <source>
        <dbReference type="Proteomes" id="UP001317963"/>
    </source>
</evidence>
<dbReference type="SUPFAM" id="SSF52499">
    <property type="entry name" value="Isochorismatase-like hydrolases"/>
    <property type="match status" value="1"/>
</dbReference>
<dbReference type="InterPro" id="IPR050272">
    <property type="entry name" value="Isochorismatase-like_hydrls"/>
</dbReference>
<evidence type="ECO:0000256" key="1">
    <source>
        <dbReference type="ARBA" id="ARBA00022801"/>
    </source>
</evidence>
<dbReference type="PANTHER" id="PTHR43540:SF1">
    <property type="entry name" value="ISOCHORISMATASE HYDROLASE"/>
    <property type="match status" value="1"/>
</dbReference>
<evidence type="ECO:0000259" key="2">
    <source>
        <dbReference type="Pfam" id="PF00857"/>
    </source>
</evidence>
<accession>A0ABY6Q3Y3</accession>
<dbReference type="Pfam" id="PF00857">
    <property type="entry name" value="Isochorismatase"/>
    <property type="match status" value="1"/>
</dbReference>
<dbReference type="Gene3D" id="3.40.50.850">
    <property type="entry name" value="Isochorismatase-like"/>
    <property type="match status" value="1"/>
</dbReference>
<keyword evidence="4" id="KW-1185">Reference proteome</keyword>
<feature type="domain" description="Isochorismatase-like" evidence="2">
    <location>
        <begin position="21"/>
        <end position="194"/>
    </location>
</feature>
<dbReference type="RefSeq" id="WP_279242346.1">
    <property type="nucleotide sequence ID" value="NZ_CP036501.1"/>
</dbReference>
<dbReference type="InterPro" id="IPR000868">
    <property type="entry name" value="Isochorismatase-like_dom"/>
</dbReference>
<reference evidence="3 4" key="1">
    <citation type="submission" date="2019-02" db="EMBL/GenBank/DDBJ databases">
        <title>Halieaceae_genomes.</title>
        <authorList>
            <person name="Li S.-H."/>
        </authorList>
    </citation>
    <scope>NUCLEOTIDE SEQUENCE [LARGE SCALE GENOMIC DNA]</scope>
    <source>
        <strain evidence="3 4">JH123</strain>
    </source>
</reference>
<dbReference type="EMBL" id="CP036501">
    <property type="protein sequence ID" value="UZP73551.1"/>
    <property type="molecule type" value="Genomic_DNA"/>
</dbReference>
<keyword evidence="1" id="KW-0378">Hydrolase</keyword>